<accession>A0A9D3QF12</accession>
<evidence type="ECO:0000256" key="1">
    <source>
        <dbReference type="SAM" id="Phobius"/>
    </source>
</evidence>
<sequence>MWVQYLLSGGNGCPCFVTRRCMQFLFRHRVSNADFLDSKKFSIGVLNSSTRLQTNTHKRRLYTTSLHWNGTPIRFHVTSTAVAKDVVLFEHDRTRFFRLLSLFCAGQLLFWTYLAHFAFTSLRDTRSAKSRENTAIAGGLFGVEANLGSNSWRYGFTVACLAVGGAIVGLGVVFCRRSVSQVILHKGGGAVTVATQSPLGLDKARRLTVPLAQVACHAHRQESPSFIPLRVKGHRFYFLLDKEGTLNNPKLFDITVGAYRPL</sequence>
<dbReference type="GO" id="GO:0005739">
    <property type="term" value="C:mitochondrion"/>
    <property type="evidence" value="ECO:0007669"/>
    <property type="project" value="TreeGrafter"/>
</dbReference>
<dbReference type="InterPro" id="IPR026100">
    <property type="entry name" value="Tmem223"/>
</dbReference>
<dbReference type="AlphaFoldDB" id="A0A9D3QF12"/>
<name>A0A9D3QF12_MEGAT</name>
<proteinExistence type="predicted"/>
<dbReference type="InterPro" id="IPR045325">
    <property type="entry name" value="TMEM70/TMEM186/TMEM223"/>
</dbReference>
<reference evidence="2" key="1">
    <citation type="submission" date="2021-01" db="EMBL/GenBank/DDBJ databases">
        <authorList>
            <person name="Zahm M."/>
            <person name="Roques C."/>
            <person name="Cabau C."/>
            <person name="Klopp C."/>
            <person name="Donnadieu C."/>
            <person name="Jouanno E."/>
            <person name="Lampietro C."/>
            <person name="Louis A."/>
            <person name="Herpin A."/>
            <person name="Echchiki A."/>
            <person name="Berthelot C."/>
            <person name="Parey E."/>
            <person name="Roest-Crollius H."/>
            <person name="Braasch I."/>
            <person name="Postlethwait J."/>
            <person name="Bobe J."/>
            <person name="Montfort J."/>
            <person name="Bouchez O."/>
            <person name="Begum T."/>
            <person name="Mejri S."/>
            <person name="Adams A."/>
            <person name="Chen W.-J."/>
            <person name="Guiguen Y."/>
        </authorList>
    </citation>
    <scope>NUCLEOTIDE SEQUENCE</scope>
    <source>
        <strain evidence="2">YG-15Mar2019-1</strain>
        <tissue evidence="2">Brain</tissue>
    </source>
</reference>
<protein>
    <recommendedName>
        <fullName evidence="4">Transmembrane protein 223</fullName>
    </recommendedName>
</protein>
<dbReference type="Proteomes" id="UP001046870">
    <property type="component" value="Chromosome 3"/>
</dbReference>
<evidence type="ECO:0000313" key="2">
    <source>
        <dbReference type="EMBL" id="KAG7484025.1"/>
    </source>
</evidence>
<keyword evidence="1" id="KW-1133">Transmembrane helix</keyword>
<dbReference type="Pfam" id="PF06979">
    <property type="entry name" value="TMEM70"/>
    <property type="match status" value="1"/>
</dbReference>
<dbReference type="OrthoDB" id="337750at2759"/>
<keyword evidence="3" id="KW-1185">Reference proteome</keyword>
<feature type="transmembrane region" description="Helical" evidence="1">
    <location>
        <begin position="99"/>
        <end position="119"/>
    </location>
</feature>
<feature type="transmembrane region" description="Helical" evidence="1">
    <location>
        <begin position="154"/>
        <end position="175"/>
    </location>
</feature>
<dbReference type="PANTHER" id="PTHR14549">
    <property type="entry name" value="TRANSMEMBRANE PROTEIN 223"/>
    <property type="match status" value="1"/>
</dbReference>
<keyword evidence="1" id="KW-0472">Membrane</keyword>
<keyword evidence="1" id="KW-0812">Transmembrane</keyword>
<gene>
    <name evidence="2" type="ORF">MATL_G00044830</name>
</gene>
<evidence type="ECO:0000313" key="3">
    <source>
        <dbReference type="Proteomes" id="UP001046870"/>
    </source>
</evidence>
<organism evidence="2 3">
    <name type="scientific">Megalops atlanticus</name>
    <name type="common">Tarpon</name>
    <name type="synonym">Clupea gigantea</name>
    <dbReference type="NCBI Taxonomy" id="7932"/>
    <lineage>
        <taxon>Eukaryota</taxon>
        <taxon>Metazoa</taxon>
        <taxon>Chordata</taxon>
        <taxon>Craniata</taxon>
        <taxon>Vertebrata</taxon>
        <taxon>Euteleostomi</taxon>
        <taxon>Actinopterygii</taxon>
        <taxon>Neopterygii</taxon>
        <taxon>Teleostei</taxon>
        <taxon>Elopiformes</taxon>
        <taxon>Megalopidae</taxon>
        <taxon>Megalops</taxon>
    </lineage>
</organism>
<dbReference type="GO" id="GO:0007399">
    <property type="term" value="P:nervous system development"/>
    <property type="evidence" value="ECO:0007669"/>
    <property type="project" value="TreeGrafter"/>
</dbReference>
<comment type="caution">
    <text evidence="2">The sequence shown here is derived from an EMBL/GenBank/DDBJ whole genome shotgun (WGS) entry which is preliminary data.</text>
</comment>
<dbReference type="PANTHER" id="PTHR14549:SF2">
    <property type="entry name" value="TRANSMEMBRANE PROTEIN 223"/>
    <property type="match status" value="1"/>
</dbReference>
<dbReference type="EMBL" id="JAFDVH010000003">
    <property type="protein sequence ID" value="KAG7484025.1"/>
    <property type="molecule type" value="Genomic_DNA"/>
</dbReference>
<evidence type="ECO:0008006" key="4">
    <source>
        <dbReference type="Google" id="ProtNLM"/>
    </source>
</evidence>